<dbReference type="InterPro" id="IPR036322">
    <property type="entry name" value="WD40_repeat_dom_sf"/>
</dbReference>
<dbReference type="RefSeq" id="XP_001304370.1">
    <property type="nucleotide sequence ID" value="XM_001304369.1"/>
</dbReference>
<name>A2FUH5_TRIV3</name>
<dbReference type="PROSITE" id="PS50082">
    <property type="entry name" value="WD_REPEATS_2"/>
    <property type="match status" value="2"/>
</dbReference>
<keyword evidence="1" id="KW-0853">WD repeat</keyword>
<dbReference type="Pfam" id="PF00400">
    <property type="entry name" value="WD40"/>
    <property type="match status" value="2"/>
</dbReference>
<protein>
    <submittedName>
        <fullName evidence="2">Uncharacterized protein</fullName>
    </submittedName>
</protein>
<dbReference type="InterPro" id="IPR001680">
    <property type="entry name" value="WD40_rpt"/>
</dbReference>
<dbReference type="KEGG" id="tva:4749133"/>
<dbReference type="SUPFAM" id="SSF50978">
    <property type="entry name" value="WD40 repeat-like"/>
    <property type="match status" value="2"/>
</dbReference>
<feature type="repeat" description="WD" evidence="1">
    <location>
        <begin position="571"/>
        <end position="606"/>
    </location>
</feature>
<dbReference type="VEuPathDB" id="TrichDB:TVAGG3_0615410"/>
<dbReference type="EMBL" id="DS114035">
    <property type="protein sequence ID" value="EAX91440.1"/>
    <property type="molecule type" value="Genomic_DNA"/>
</dbReference>
<dbReference type="PANTHER" id="PTHR44464">
    <property type="entry name" value="WD REPEAT-CONTAINING PROTEIN 17"/>
    <property type="match status" value="1"/>
</dbReference>
<dbReference type="OMA" id="EITISKW"/>
<dbReference type="Gene3D" id="2.130.10.10">
    <property type="entry name" value="YVTN repeat-like/Quinoprotein amine dehydrogenase"/>
    <property type="match status" value="3"/>
</dbReference>
<gene>
    <name evidence="2" type="ORF">TVAG_380880</name>
</gene>
<proteinExistence type="predicted"/>
<organism evidence="2 3">
    <name type="scientific">Trichomonas vaginalis (strain ATCC PRA-98 / G3)</name>
    <dbReference type="NCBI Taxonomy" id="412133"/>
    <lineage>
        <taxon>Eukaryota</taxon>
        <taxon>Metamonada</taxon>
        <taxon>Parabasalia</taxon>
        <taxon>Trichomonadida</taxon>
        <taxon>Trichomonadidae</taxon>
        <taxon>Trichomonas</taxon>
    </lineage>
</organism>
<dbReference type="Proteomes" id="UP000001542">
    <property type="component" value="Unassembled WGS sequence"/>
</dbReference>
<feature type="repeat" description="WD" evidence="1">
    <location>
        <begin position="528"/>
        <end position="563"/>
    </location>
</feature>
<evidence type="ECO:0000313" key="2">
    <source>
        <dbReference type="EMBL" id="EAX91440.1"/>
    </source>
</evidence>
<keyword evidence="3" id="KW-1185">Reference proteome</keyword>
<dbReference type="PANTHER" id="PTHR44464:SF1">
    <property type="entry name" value="WD REPEAT-CONTAINING PROTEIN 17"/>
    <property type="match status" value="1"/>
</dbReference>
<dbReference type="PROSITE" id="PS50294">
    <property type="entry name" value="WD_REPEATS_REGION"/>
    <property type="match status" value="1"/>
</dbReference>
<sequence>MVSWGCELLNWIPPGISGANMHAITSNTKYFGYSSFYSVFIFRINNFSLQYTYSTNKKTIISMELNPIKKSIIAISFNNNVTAIYDIIDNKKLAKFRTSSKVISMTWIKRGVYLALYTKENYAVHIISPLSDPEPHYLTTVPFECHFLKSIIGDTIVFIFANSNGNAQFYRVTDDEFIDTTIDYGKEIVSVSVDHKNVNHVLIVFRDGTKKIYDVSEDINEISAITGGDWNLSTGCWVNLPAGHFITGDQESGIIRLWSPANSSPIESFNVYTYGFRLIQKIKKNFFLCVFNDNRIAVCNMRTHELDWSIASSHSNTIFCSKFDPNQNNILYSAGADGIFVIHDIDKHENIVAIRLKDIQYDGKNSIMCMDICKSGVYAILGLRSGYIVLINLRTYSIKTQYKISDNAILDLSINPSDEADLLLWTDGPQILRVDRDTGAITQSYISPHDSHCAFFSKFTPNLFATACDGGYVDIYREDKVTTFKWGDNPYLHLCWSLHDDKTLIVATEDGLIFKTDVSTEDGYFTCIGTHRCKVRAMAFHPIFDNIVVTGGYDGFIQFYDIEKRIILLRFFAHVNYIYSVEFCPTNPFSIITSGRDSTVRFWSLEVIFYNQIIDFVLSNKNLYLRPICGYFKLMKLVNSMKNQKQDFVNGDIVHIKDKIEVENEIKRKSKARKSKEKLLKLAEKSLLMGDNKKYCQILFDLGEYDKCLATAPSVSFEYWQEMTNKVSEIVKNPTEKAIYKMYYGDMKSAAEIYAANDDFTSSFLCISTATLQKNSPTVISSQKNESEVESQPYLLDLSDMKQIDEKTYLLASQAAKEALQKGEIYMAASYFLSIGDYYQALSILTRCGELFCAVTIDRSLHLHDNKLRERFARLVLSNVKTKAAFDGLTQESKWKVMSSLYFKSDEIREKFLAETEVKMPTNEPNPDNPVEKSFYYLYQFRYGDAVILSVNELQKQFTQKEFDYDYCGKFVEILELFPIANIGIALSAAARGVALYYHAYKAAWKGYVWCFEHIFAEIETLSANVDWFHVLVENLQVLRDFVNKKPQCTINYCGRFTPNPNVNRNHEKISYGANLETKEGLVVSHLNALQWKDLTSFPVQFDYVRLF</sequence>
<dbReference type="InterPro" id="IPR015943">
    <property type="entry name" value="WD40/YVTN_repeat-like_dom_sf"/>
</dbReference>
<dbReference type="AlphaFoldDB" id="A2FUH5"/>
<dbReference type="InParanoid" id="A2FUH5"/>
<evidence type="ECO:0000313" key="3">
    <source>
        <dbReference type="Proteomes" id="UP000001542"/>
    </source>
</evidence>
<reference evidence="2" key="2">
    <citation type="journal article" date="2007" name="Science">
        <title>Draft genome sequence of the sexually transmitted pathogen Trichomonas vaginalis.</title>
        <authorList>
            <person name="Carlton J.M."/>
            <person name="Hirt R.P."/>
            <person name="Silva J.C."/>
            <person name="Delcher A.L."/>
            <person name="Schatz M."/>
            <person name="Zhao Q."/>
            <person name="Wortman J.R."/>
            <person name="Bidwell S.L."/>
            <person name="Alsmark U.C.M."/>
            <person name="Besteiro S."/>
            <person name="Sicheritz-Ponten T."/>
            <person name="Noel C.J."/>
            <person name="Dacks J.B."/>
            <person name="Foster P.G."/>
            <person name="Simillion C."/>
            <person name="Van de Peer Y."/>
            <person name="Miranda-Saavedra D."/>
            <person name="Barton G.J."/>
            <person name="Westrop G.D."/>
            <person name="Mueller S."/>
            <person name="Dessi D."/>
            <person name="Fiori P.L."/>
            <person name="Ren Q."/>
            <person name="Paulsen I."/>
            <person name="Zhang H."/>
            <person name="Bastida-Corcuera F.D."/>
            <person name="Simoes-Barbosa A."/>
            <person name="Brown M.T."/>
            <person name="Hayes R.D."/>
            <person name="Mukherjee M."/>
            <person name="Okumura C.Y."/>
            <person name="Schneider R."/>
            <person name="Smith A.J."/>
            <person name="Vanacova S."/>
            <person name="Villalvazo M."/>
            <person name="Haas B.J."/>
            <person name="Pertea M."/>
            <person name="Feldblyum T.V."/>
            <person name="Utterback T.R."/>
            <person name="Shu C.L."/>
            <person name="Osoegawa K."/>
            <person name="de Jong P.J."/>
            <person name="Hrdy I."/>
            <person name="Horvathova L."/>
            <person name="Zubacova Z."/>
            <person name="Dolezal P."/>
            <person name="Malik S.B."/>
            <person name="Logsdon J.M. Jr."/>
            <person name="Henze K."/>
            <person name="Gupta A."/>
            <person name="Wang C.C."/>
            <person name="Dunne R.L."/>
            <person name="Upcroft J.A."/>
            <person name="Upcroft P."/>
            <person name="White O."/>
            <person name="Salzberg S.L."/>
            <person name="Tang P."/>
            <person name="Chiu C.-H."/>
            <person name="Lee Y.-S."/>
            <person name="Embley T.M."/>
            <person name="Coombs G.H."/>
            <person name="Mottram J.C."/>
            <person name="Tachezy J."/>
            <person name="Fraser-Liggett C.M."/>
            <person name="Johnson P.J."/>
        </authorList>
    </citation>
    <scope>NUCLEOTIDE SEQUENCE [LARGE SCALE GENOMIC DNA]</scope>
    <source>
        <strain evidence="2">G3</strain>
    </source>
</reference>
<dbReference type="VEuPathDB" id="TrichDB:TVAG_380880"/>
<dbReference type="OrthoDB" id="2161379at2759"/>
<dbReference type="STRING" id="5722.A2FUH5"/>
<dbReference type="SMART" id="SM00320">
    <property type="entry name" value="WD40"/>
    <property type="match status" value="6"/>
</dbReference>
<accession>A2FUH5</accession>
<reference evidence="2" key="1">
    <citation type="submission" date="2006-10" db="EMBL/GenBank/DDBJ databases">
        <authorList>
            <person name="Amadeo P."/>
            <person name="Zhao Q."/>
            <person name="Wortman J."/>
            <person name="Fraser-Liggett C."/>
            <person name="Carlton J."/>
        </authorList>
    </citation>
    <scope>NUCLEOTIDE SEQUENCE</scope>
    <source>
        <strain evidence="2">G3</strain>
    </source>
</reference>
<evidence type="ECO:0000256" key="1">
    <source>
        <dbReference type="PROSITE-ProRule" id="PRU00221"/>
    </source>
</evidence>